<evidence type="ECO:0000256" key="3">
    <source>
        <dbReference type="ARBA" id="ARBA00023172"/>
    </source>
</evidence>
<comment type="similarity">
    <text evidence="1">Belongs to the 'phage' integrase family.</text>
</comment>
<evidence type="ECO:0000259" key="4">
    <source>
        <dbReference type="PROSITE" id="PS51898"/>
    </source>
</evidence>
<dbReference type="InterPro" id="IPR050090">
    <property type="entry name" value="Tyrosine_recombinase_XerCD"/>
</dbReference>
<dbReference type="AlphaFoldDB" id="K9W679"/>
<geneLocation type="plasmid" evidence="5 6">
    <name>pCRI9333.05</name>
</geneLocation>
<dbReference type="GO" id="GO:0003677">
    <property type="term" value="F:DNA binding"/>
    <property type="evidence" value="ECO:0007669"/>
    <property type="project" value="UniProtKB-KW"/>
</dbReference>
<evidence type="ECO:0000313" key="6">
    <source>
        <dbReference type="Proteomes" id="UP000010472"/>
    </source>
</evidence>
<dbReference type="RefSeq" id="WP_015180061.1">
    <property type="nucleotide sequence ID" value="NC_019736.1"/>
</dbReference>
<feature type="domain" description="Tyr recombinase" evidence="4">
    <location>
        <begin position="131"/>
        <end position="314"/>
    </location>
</feature>
<dbReference type="InterPro" id="IPR013762">
    <property type="entry name" value="Integrase-like_cat_sf"/>
</dbReference>
<evidence type="ECO:0000313" key="5">
    <source>
        <dbReference type="EMBL" id="AFZ15681.1"/>
    </source>
</evidence>
<dbReference type="GO" id="GO:0015074">
    <property type="term" value="P:DNA integration"/>
    <property type="evidence" value="ECO:0007669"/>
    <property type="project" value="InterPro"/>
</dbReference>
<evidence type="ECO:0000256" key="1">
    <source>
        <dbReference type="ARBA" id="ARBA00008857"/>
    </source>
</evidence>
<keyword evidence="3" id="KW-0233">DNA recombination</keyword>
<dbReference type="InterPro" id="IPR011010">
    <property type="entry name" value="DNA_brk_join_enz"/>
</dbReference>
<gene>
    <name evidence="5" type="ORF">Cri9333_4922</name>
</gene>
<organism evidence="5 6">
    <name type="scientific">Crinalium epipsammum PCC 9333</name>
    <dbReference type="NCBI Taxonomy" id="1173022"/>
    <lineage>
        <taxon>Bacteria</taxon>
        <taxon>Bacillati</taxon>
        <taxon>Cyanobacteriota</taxon>
        <taxon>Cyanophyceae</taxon>
        <taxon>Gomontiellales</taxon>
        <taxon>Gomontiellaceae</taxon>
        <taxon>Crinalium</taxon>
    </lineage>
</organism>
<dbReference type="InterPro" id="IPR002104">
    <property type="entry name" value="Integrase_catalytic"/>
</dbReference>
<keyword evidence="2" id="KW-0238">DNA-binding</keyword>
<protein>
    <submittedName>
        <fullName evidence="5">Integrase family protein</fullName>
    </submittedName>
</protein>
<dbReference type="PANTHER" id="PTHR30349">
    <property type="entry name" value="PHAGE INTEGRASE-RELATED"/>
    <property type="match status" value="1"/>
</dbReference>
<dbReference type="Pfam" id="PF00589">
    <property type="entry name" value="Phage_integrase"/>
    <property type="match status" value="1"/>
</dbReference>
<dbReference type="OrthoDB" id="9801717at2"/>
<sequence>MNEINVNNISVIPHELAVSIPSPLTSHPAAVYLSQLAPSSRRTMRQALNAIAQLLTAGQCDVMTLDWSKLRYQHTAALRSVFMEKYAPATANRMLCALRRVLKEARRLKLIDSEDYADSSDISTIRGSRLPRGRALTNEEISKLIEVCILDPTPAGLRDAAMIAILMAGLRRAEVVGMSLSDFNPITGALIVRRGKGNQDRITYLPPGAKESVEDWLVIRGSEPGALLCPVNSAGRITIRQMSDQVVMNMLIKRASEAGIERAAPHDLRRTFISDLLDSGADLLTVQKLAGHANPATTALYDRRGEEVKMKAVGKLKVPYRTRPKTDS</sequence>
<dbReference type="Proteomes" id="UP000010472">
    <property type="component" value="Plasmid pCRI9333.05"/>
</dbReference>
<dbReference type="KEGG" id="cep:Cri9333_4922"/>
<evidence type="ECO:0000256" key="2">
    <source>
        <dbReference type="ARBA" id="ARBA00023125"/>
    </source>
</evidence>
<dbReference type="GO" id="GO:0006310">
    <property type="term" value="P:DNA recombination"/>
    <property type="evidence" value="ECO:0007669"/>
    <property type="project" value="UniProtKB-KW"/>
</dbReference>
<dbReference type="PANTHER" id="PTHR30349:SF41">
    <property type="entry name" value="INTEGRASE_RECOMBINASE PROTEIN MJ0367-RELATED"/>
    <property type="match status" value="1"/>
</dbReference>
<dbReference type="Gene3D" id="1.10.443.10">
    <property type="entry name" value="Intergrase catalytic core"/>
    <property type="match status" value="1"/>
</dbReference>
<dbReference type="SUPFAM" id="SSF56349">
    <property type="entry name" value="DNA breaking-rejoining enzymes"/>
    <property type="match status" value="1"/>
</dbReference>
<dbReference type="PROSITE" id="PS51898">
    <property type="entry name" value="TYR_RECOMBINASE"/>
    <property type="match status" value="1"/>
</dbReference>
<reference evidence="5 6" key="1">
    <citation type="submission" date="2012-06" db="EMBL/GenBank/DDBJ databases">
        <title>Finished plasmid 5 of genome of Crinalium epipsammum PCC 9333.</title>
        <authorList>
            <consortium name="US DOE Joint Genome Institute"/>
            <person name="Gugger M."/>
            <person name="Coursin T."/>
            <person name="Rippka R."/>
            <person name="Tandeau De Marsac N."/>
            <person name="Huntemann M."/>
            <person name="Wei C.-L."/>
            <person name="Han J."/>
            <person name="Detter J.C."/>
            <person name="Han C."/>
            <person name="Tapia R."/>
            <person name="Davenport K."/>
            <person name="Daligault H."/>
            <person name="Erkkila T."/>
            <person name="Gu W."/>
            <person name="Munk A.C.C."/>
            <person name="Teshima H."/>
            <person name="Xu Y."/>
            <person name="Chain P."/>
            <person name="Chen A."/>
            <person name="Krypides N."/>
            <person name="Mavromatis K."/>
            <person name="Markowitz V."/>
            <person name="Szeto E."/>
            <person name="Ivanova N."/>
            <person name="Mikhailova N."/>
            <person name="Ovchinnikova G."/>
            <person name="Pagani I."/>
            <person name="Pati A."/>
            <person name="Goodwin L."/>
            <person name="Peters L."/>
            <person name="Pitluck S."/>
            <person name="Woyke T."/>
            <person name="Kerfeld C."/>
        </authorList>
    </citation>
    <scope>NUCLEOTIDE SEQUENCE [LARGE SCALE GENOMIC DNA]</scope>
    <source>
        <strain evidence="5 6">PCC 9333</strain>
        <plasmid evidence="6">Plasmid pCRI9333.05</plasmid>
    </source>
</reference>
<proteinExistence type="inferred from homology"/>
<keyword evidence="5" id="KW-0614">Plasmid</keyword>
<dbReference type="PATRIC" id="fig|1173022.3.peg.5313"/>
<dbReference type="EMBL" id="CP003625">
    <property type="protein sequence ID" value="AFZ15681.1"/>
    <property type="molecule type" value="Genomic_DNA"/>
</dbReference>
<accession>K9W679</accession>
<dbReference type="HOGENOM" id="CLU_027562_9_6_3"/>
<name>K9W679_9CYAN</name>
<keyword evidence="6" id="KW-1185">Reference proteome</keyword>